<dbReference type="Gene3D" id="2.160.20.10">
    <property type="entry name" value="Single-stranded right-handed beta-helix, Pectin lyase-like"/>
    <property type="match status" value="1"/>
</dbReference>
<dbReference type="SUPFAM" id="SSF52266">
    <property type="entry name" value="SGNH hydrolase"/>
    <property type="match status" value="1"/>
</dbReference>
<organism evidence="7 8">
    <name type="scientific">Nibricoccus aquaticus</name>
    <dbReference type="NCBI Taxonomy" id="2576891"/>
    <lineage>
        <taxon>Bacteria</taxon>
        <taxon>Pseudomonadati</taxon>
        <taxon>Verrucomicrobiota</taxon>
        <taxon>Opitutia</taxon>
        <taxon>Opitutales</taxon>
        <taxon>Opitutaceae</taxon>
        <taxon>Nibricoccus</taxon>
    </lineage>
</organism>
<evidence type="ECO:0000256" key="3">
    <source>
        <dbReference type="ARBA" id="ARBA00023085"/>
    </source>
</evidence>
<keyword evidence="2" id="KW-0378">Hydrolase</keyword>
<keyword evidence="8" id="KW-1185">Reference proteome</keyword>
<dbReference type="CDD" id="cd01821">
    <property type="entry name" value="Rhamnogalacturan_acetylesterase_like"/>
    <property type="match status" value="1"/>
</dbReference>
<evidence type="ECO:0008006" key="9">
    <source>
        <dbReference type="Google" id="ProtNLM"/>
    </source>
</evidence>
<feature type="signal peptide" evidence="4">
    <location>
        <begin position="1"/>
        <end position="34"/>
    </location>
</feature>
<feature type="chain" id="PRO_5013262173" description="Pectinesterase" evidence="4">
    <location>
        <begin position="35"/>
        <end position="562"/>
    </location>
</feature>
<proteinExistence type="inferred from homology"/>
<feature type="domain" description="Pectinesterase catalytic" evidence="5">
    <location>
        <begin position="262"/>
        <end position="553"/>
    </location>
</feature>
<keyword evidence="4" id="KW-0732">Signal</keyword>
<protein>
    <recommendedName>
        <fullName evidence="9">Pectinesterase</fullName>
    </recommendedName>
</protein>
<dbReference type="Proteomes" id="UP000217265">
    <property type="component" value="Chromosome"/>
</dbReference>
<dbReference type="OrthoDB" id="9807041at2"/>
<name>A0A290Q705_9BACT</name>
<dbReference type="GO" id="GO:0030599">
    <property type="term" value="F:pectinesterase activity"/>
    <property type="evidence" value="ECO:0007669"/>
    <property type="project" value="InterPro"/>
</dbReference>
<dbReference type="InterPro" id="IPR036514">
    <property type="entry name" value="SGNH_hydro_sf"/>
</dbReference>
<evidence type="ECO:0000259" key="5">
    <source>
        <dbReference type="Pfam" id="PF01095"/>
    </source>
</evidence>
<dbReference type="Pfam" id="PF13472">
    <property type="entry name" value="Lipase_GDSL_2"/>
    <property type="match status" value="1"/>
</dbReference>
<evidence type="ECO:0000256" key="1">
    <source>
        <dbReference type="ARBA" id="ARBA00008891"/>
    </source>
</evidence>
<evidence type="ECO:0000313" key="7">
    <source>
        <dbReference type="EMBL" id="ATC64429.1"/>
    </source>
</evidence>
<dbReference type="PANTHER" id="PTHR31321">
    <property type="entry name" value="ACYL-COA THIOESTER HYDROLASE YBHC-RELATED"/>
    <property type="match status" value="1"/>
</dbReference>
<evidence type="ECO:0000259" key="6">
    <source>
        <dbReference type="Pfam" id="PF13472"/>
    </source>
</evidence>
<reference evidence="7 8" key="1">
    <citation type="submission" date="2017-09" db="EMBL/GenBank/DDBJ databases">
        <title>Complete genome sequence of Verrucomicrobial strain HZ-65, isolated from freshwater.</title>
        <authorList>
            <person name="Choi A."/>
        </authorList>
    </citation>
    <scope>NUCLEOTIDE SEQUENCE [LARGE SCALE GENOMIC DNA]</scope>
    <source>
        <strain evidence="7 8">HZ-65</strain>
    </source>
</reference>
<dbReference type="InterPro" id="IPR011050">
    <property type="entry name" value="Pectin_lyase_fold/virulence"/>
</dbReference>
<dbReference type="AlphaFoldDB" id="A0A290Q705"/>
<dbReference type="InterPro" id="IPR000070">
    <property type="entry name" value="Pectinesterase_cat"/>
</dbReference>
<feature type="domain" description="SGNH hydrolase-type esterase" evidence="6">
    <location>
        <begin position="46"/>
        <end position="223"/>
    </location>
</feature>
<dbReference type="RefSeq" id="WP_096056061.1">
    <property type="nucleotide sequence ID" value="NZ_CP023344.1"/>
</dbReference>
<comment type="similarity">
    <text evidence="1">Belongs to the pectinesterase family.</text>
</comment>
<dbReference type="PANTHER" id="PTHR31321:SF57">
    <property type="entry name" value="PECTINESTERASE 53-RELATED"/>
    <property type="match status" value="1"/>
</dbReference>
<keyword evidence="3" id="KW-0063">Aspartyl esterase</keyword>
<evidence type="ECO:0000313" key="8">
    <source>
        <dbReference type="Proteomes" id="UP000217265"/>
    </source>
</evidence>
<evidence type="ECO:0000256" key="2">
    <source>
        <dbReference type="ARBA" id="ARBA00022801"/>
    </source>
</evidence>
<dbReference type="InterPro" id="IPR037459">
    <property type="entry name" value="RhgT-like"/>
</dbReference>
<dbReference type="GO" id="GO:0042545">
    <property type="term" value="P:cell wall modification"/>
    <property type="evidence" value="ECO:0007669"/>
    <property type="project" value="InterPro"/>
</dbReference>
<accession>A0A290Q705</accession>
<evidence type="ECO:0000256" key="4">
    <source>
        <dbReference type="SAM" id="SignalP"/>
    </source>
</evidence>
<dbReference type="EMBL" id="CP023344">
    <property type="protein sequence ID" value="ATC64429.1"/>
    <property type="molecule type" value="Genomic_DNA"/>
</dbReference>
<gene>
    <name evidence="7" type="ORF">CMV30_10940</name>
</gene>
<dbReference type="SUPFAM" id="SSF51126">
    <property type="entry name" value="Pectin lyase-like"/>
    <property type="match status" value="1"/>
</dbReference>
<dbReference type="GO" id="GO:0009279">
    <property type="term" value="C:cell outer membrane"/>
    <property type="evidence" value="ECO:0007669"/>
    <property type="project" value="TreeGrafter"/>
</dbReference>
<dbReference type="Pfam" id="PF01095">
    <property type="entry name" value="Pectinesterase"/>
    <property type="match status" value="1"/>
</dbReference>
<dbReference type="KEGG" id="vbh:CMV30_10940"/>
<sequence length="562" mass="60924">MMTLMTGLVFFRAKRRVCAAVLFFAAAVALSMGAEDASKKLRIVLVGDSTVTDHAGWGGGFKRYLAEGVECVNTAQGGRSSKSFIDEGRLTKAVEAKGDFYLIQFGHNDQPGKGPARETDPASTYPEYMARYIDAVRAIGAQPILVTSLVRRTFDPANPGKIVTTLTPYVEAVKKLGAEKGVPVIELHASSLALCEKLGPVETAKFDQVKDGKADTTHLEEKGSFVFAGLVVAELREKVPGLAQAFRGEVGMSVAAVSAKPDAIVSADNSGTHVTVSAAVASAPEGGTKPFVILIKPGVYREHVHVPKEKPFITLRGEPGEAAATVITRGVNLKSVDDKGHKVQTRESATVLVQGADFTAEGVTFENTTTREEKVQALAIYVEADRAVFRGCRFLGWQDTVRVEKGRQYFENCYVNGHVDFIYGGGFSVFNRCEIHCRADGYITAASTDEKAPWGYVFLDCRVTAGPEVERGVYLGRPWRPFAATAFVRCELPAQIRAEGWHNWGKVENEATARYREYKNTGPGAKADGRVSWARELTEAEAQAFTVEKLLSGSDGWSPVRP</sequence>
<dbReference type="InterPro" id="IPR013830">
    <property type="entry name" value="SGNH_hydro"/>
</dbReference>
<dbReference type="InterPro" id="IPR012334">
    <property type="entry name" value="Pectin_lyas_fold"/>
</dbReference>
<dbReference type="Gene3D" id="3.40.50.1110">
    <property type="entry name" value="SGNH hydrolase"/>
    <property type="match status" value="1"/>
</dbReference>